<dbReference type="PANTHER" id="PTHR43308">
    <property type="entry name" value="OUTER MEMBRANE PROTEIN ALPHA-RELATED"/>
    <property type="match status" value="1"/>
</dbReference>
<dbReference type="PANTHER" id="PTHR43308:SF5">
    <property type="entry name" value="S-LAYER PROTEIN _ PEPTIDOGLYCAN ENDO-BETA-N-ACETYLGLUCOSAMINIDASE"/>
    <property type="match status" value="1"/>
</dbReference>
<dbReference type="RefSeq" id="WP_099518221.1">
    <property type="nucleotide sequence ID" value="NZ_CP016808.1"/>
</dbReference>
<evidence type="ECO:0000259" key="2">
    <source>
        <dbReference type="PROSITE" id="PS51272"/>
    </source>
</evidence>
<dbReference type="InterPro" id="IPR051465">
    <property type="entry name" value="Cell_Envelope_Struct_Comp"/>
</dbReference>
<feature type="domain" description="SLH" evidence="2">
    <location>
        <begin position="1014"/>
        <end position="1077"/>
    </location>
</feature>
<protein>
    <recommendedName>
        <fullName evidence="2">SLH domain-containing protein</fullName>
    </recommendedName>
</protein>
<feature type="signal peptide" evidence="1">
    <location>
        <begin position="1"/>
        <end position="28"/>
    </location>
</feature>
<evidence type="ECO:0000313" key="3">
    <source>
        <dbReference type="EMBL" id="ANY66947.1"/>
    </source>
</evidence>
<name>A0A1B2DGT9_9BACL</name>
<feature type="chain" id="PRO_5008535104" description="SLH domain-containing protein" evidence="1">
    <location>
        <begin position="29"/>
        <end position="1220"/>
    </location>
</feature>
<organism evidence="3">
    <name type="scientific">Paenibacillus sp. BIHB 4019</name>
    <dbReference type="NCBI Taxonomy" id="1870819"/>
    <lineage>
        <taxon>Bacteria</taxon>
        <taxon>Bacillati</taxon>
        <taxon>Bacillota</taxon>
        <taxon>Bacilli</taxon>
        <taxon>Bacillales</taxon>
        <taxon>Paenibacillaceae</taxon>
        <taxon>Paenibacillus</taxon>
    </lineage>
</organism>
<dbReference type="InterPro" id="IPR001119">
    <property type="entry name" value="SLH_dom"/>
</dbReference>
<dbReference type="PROSITE" id="PS51272">
    <property type="entry name" value="SLH"/>
    <property type="match status" value="3"/>
</dbReference>
<feature type="domain" description="SLH" evidence="2">
    <location>
        <begin position="1081"/>
        <end position="1144"/>
    </location>
</feature>
<dbReference type="Pfam" id="PF00395">
    <property type="entry name" value="SLH"/>
    <property type="match status" value="3"/>
</dbReference>
<gene>
    <name evidence="3" type="ORF">BBD42_11050</name>
</gene>
<evidence type="ECO:0000256" key="1">
    <source>
        <dbReference type="SAM" id="SignalP"/>
    </source>
</evidence>
<proteinExistence type="predicted"/>
<sequence length="1220" mass="132083">MRKWKQVLSLFLSIALIVTLAPLQPAKAASIYFQFTDFSTVEASPTIVNTSTVDLRGSFSDVSANSITFKVERLVNGTVVATSNGALTPSIVGNTFLFAGVQLYEGLNKITVTGMSSSITGNGGTVEGVSYVSYGNVPVISSIALADGTVLQEGQSKIVTTARPSLIVKAANATEVLINGTSMFNGGAGTFVTSDLQLQLGLNKLQIVSRNGDKSYTLNRELVYFQANTPVAYNVFANTTQLDGNPIISPISNQTVTGRLLFSTPATATAAPTVTLELIDDTATIVSTHTATVTAGTSNSTYTEFRFTSDTAISAASSGKYQLRVRSSIYSGQEANFPVDFTVRTATAPYITGLKQVYDATESGTTVNYTSSGIFSNNAVVSQLPLYVAIDTSNFNLGSGSTTLTAKLNGTAITGSSFSSVALSTSDSQRVYRIDSMPQGEIELTFTVIKGAEKDVVTRTFNFNPISSIQVTNTFNGAVFYGAGLAELKGKLLNFNLATDIGTVAFKLNGADIPLTAAMFNGSQFTIPLLDAVSGSSKLVFGSNELVLSGRANGVYVTNTLLIYRFSDQQPAVTKLVPVPYKIDPTQDTGNTRYQSDIDNKFILGDKADNYVTTQKSVDLLFTVAKLANLIVTIDGQTYATASVNASDQLVYQVANKLFLEPDGTDTNNKTYRLRLYNVPLPVTGASSITVTSQVGTESVSQTVTITRERPTYEILSPKLPQEAVINQNFLNVSILAEGADSITIGKNEMNKSLIDDIFRYEMTGLKAGVNKVKFTVLRGTQKINGEFSVNYAADNSPGAQYKTSITKAGKASAFKGEVSVNFPKNTFLRKANESPGQDVTTIDMFDNQQVLFSIADRADGRTVKTYNAVGEYTGGTQSVAKDGTFTQIGYDDYGAAVLRPSAHFGYASKLFWIDPGYVDGTKSTGYTFHKGTQPYDLTNLFHQRPLSRWLETTNPGTITLKYDSGIINTAANTLSIWRYYNGQWTNMGGKVNTGSKTITTPIDGFGYYVVMQLRYSFTDIIGHSYARNSMELMFARGVMISTSNNEFGVYDNITRGEFAQLLVKMFQIPLDYNPNDMTFDDVIPVIGISRLWDYRYIETAVRKGIIRGKGPRQFLPNEALTREEAAVMIARAANLLKDGKDDQTKDRATLQKQFTDANSIDGYSLSSVIAVVKAKFLEGLPNTTTGTAKPTYRFDPKANLKRADAAIIAERVMRKNKLL</sequence>
<keyword evidence="1" id="KW-0732">Signal</keyword>
<feature type="domain" description="SLH" evidence="2">
    <location>
        <begin position="1152"/>
        <end position="1220"/>
    </location>
</feature>
<reference evidence="3" key="1">
    <citation type="submission" date="2016-08" db="EMBL/GenBank/DDBJ databases">
        <title>Complete Genome Seqeunce of Paenibacillus sp. BIHB 4019 from tea rhizoplane.</title>
        <authorList>
            <person name="Thakur R."/>
            <person name="Swarnkar M.K."/>
            <person name="Gulati A."/>
        </authorList>
    </citation>
    <scope>NUCLEOTIDE SEQUENCE [LARGE SCALE GENOMIC DNA]</scope>
    <source>
        <strain evidence="3">BIHB4019</strain>
    </source>
</reference>
<dbReference type="AlphaFoldDB" id="A0A1B2DGT9"/>
<dbReference type="EMBL" id="CP016808">
    <property type="protein sequence ID" value="ANY66947.1"/>
    <property type="molecule type" value="Genomic_DNA"/>
</dbReference>
<accession>A0A1B2DGT9</accession>